<dbReference type="PANTHER" id="PTHR43861">
    <property type="entry name" value="TRANS-ACONITATE 2-METHYLTRANSFERASE-RELATED"/>
    <property type="match status" value="1"/>
</dbReference>
<dbReference type="EMBL" id="BMRE01000005">
    <property type="protein sequence ID" value="GGU27445.1"/>
    <property type="molecule type" value="Genomic_DNA"/>
</dbReference>
<dbReference type="Gene3D" id="3.40.50.150">
    <property type="entry name" value="Vaccinia Virus protein VP39"/>
    <property type="match status" value="1"/>
</dbReference>
<comment type="caution">
    <text evidence="3">The sequence shown here is derived from an EMBL/GenBank/DDBJ whole genome shotgun (WGS) entry which is preliminary data.</text>
</comment>
<dbReference type="SUPFAM" id="SSF53335">
    <property type="entry name" value="S-adenosyl-L-methionine-dependent methyltransferases"/>
    <property type="match status" value="1"/>
</dbReference>
<proteinExistence type="predicted"/>
<keyword evidence="4" id="KW-1185">Reference proteome</keyword>
<evidence type="ECO:0000256" key="1">
    <source>
        <dbReference type="ARBA" id="ARBA00022679"/>
    </source>
</evidence>
<organism evidence="3 4">
    <name type="scientific">Lentzea flava</name>
    <dbReference type="NCBI Taxonomy" id="103732"/>
    <lineage>
        <taxon>Bacteria</taxon>
        <taxon>Bacillati</taxon>
        <taxon>Actinomycetota</taxon>
        <taxon>Actinomycetes</taxon>
        <taxon>Pseudonocardiales</taxon>
        <taxon>Pseudonocardiaceae</taxon>
        <taxon>Lentzea</taxon>
    </lineage>
</organism>
<dbReference type="RefSeq" id="WP_189253285.1">
    <property type="nucleotide sequence ID" value="NZ_BMRE01000005.1"/>
</dbReference>
<protein>
    <recommendedName>
        <fullName evidence="2">Methyltransferase domain-containing protein</fullName>
    </recommendedName>
</protein>
<accession>A0ABQ2UEV1</accession>
<sequence>MDLHDAVLSRCDGLAPATVLDIGCGTGALLARAARRWPDAKLIGVDPGLGVLDAASTAVPSAILHHACAEELPINAGAIDLVVSTTSFGHWADQVTGLREVARVLADGGRCHLAELRPARLFQRVFFRLPAFRSPEEMRVLVTTAGLVCDESTLVRKDIVLTVASKVTPT</sequence>
<keyword evidence="1" id="KW-0808">Transferase</keyword>
<gene>
    <name evidence="3" type="ORF">GCM10010178_19570</name>
</gene>
<dbReference type="CDD" id="cd02440">
    <property type="entry name" value="AdoMet_MTases"/>
    <property type="match status" value="1"/>
</dbReference>
<evidence type="ECO:0000259" key="2">
    <source>
        <dbReference type="Pfam" id="PF13649"/>
    </source>
</evidence>
<dbReference type="Pfam" id="PF13649">
    <property type="entry name" value="Methyltransf_25"/>
    <property type="match status" value="1"/>
</dbReference>
<dbReference type="Proteomes" id="UP000649573">
    <property type="component" value="Unassembled WGS sequence"/>
</dbReference>
<reference evidence="4" key="1">
    <citation type="journal article" date="2019" name="Int. J. Syst. Evol. Microbiol.">
        <title>The Global Catalogue of Microorganisms (GCM) 10K type strain sequencing project: providing services to taxonomists for standard genome sequencing and annotation.</title>
        <authorList>
            <consortium name="The Broad Institute Genomics Platform"/>
            <consortium name="The Broad Institute Genome Sequencing Center for Infectious Disease"/>
            <person name="Wu L."/>
            <person name="Ma J."/>
        </authorList>
    </citation>
    <scope>NUCLEOTIDE SEQUENCE [LARGE SCALE GENOMIC DNA]</scope>
    <source>
        <strain evidence="4">JCM 3296</strain>
    </source>
</reference>
<name>A0ABQ2UEV1_9PSEU</name>
<dbReference type="InterPro" id="IPR029063">
    <property type="entry name" value="SAM-dependent_MTases_sf"/>
</dbReference>
<evidence type="ECO:0000313" key="3">
    <source>
        <dbReference type="EMBL" id="GGU27445.1"/>
    </source>
</evidence>
<feature type="domain" description="Methyltransferase" evidence="2">
    <location>
        <begin position="19"/>
        <end position="109"/>
    </location>
</feature>
<dbReference type="InterPro" id="IPR041698">
    <property type="entry name" value="Methyltransf_25"/>
</dbReference>
<evidence type="ECO:0000313" key="4">
    <source>
        <dbReference type="Proteomes" id="UP000649573"/>
    </source>
</evidence>